<evidence type="ECO:0000256" key="1">
    <source>
        <dbReference type="ARBA" id="ARBA00008903"/>
    </source>
</evidence>
<evidence type="ECO:0000313" key="2">
    <source>
        <dbReference type="EMBL" id="KAK8845430.1"/>
    </source>
</evidence>
<dbReference type="RefSeq" id="XP_066800238.1">
    <property type="nucleotide sequence ID" value="XM_066949230.1"/>
</dbReference>
<dbReference type="PANTHER" id="PTHR13812:SF19">
    <property type="entry name" value="KETIMINE REDUCTASE MU-CRYSTALLIN"/>
    <property type="match status" value="1"/>
</dbReference>
<proteinExistence type="inferred from homology"/>
<sequence length="365" mass="38517">MAPLRILTASNVDSILSTLSPQLALASQASVLTAFSRPTPSTSSPVQIQTPHRVTISSEGSTMLFMPSRAPTSSDTTTQTTTTTTTTTTACKIVSVPSAGGSEGLPASTIVMDEKSGQVKALINARRLTALRNACGSALFLSLFPTPQPPARLLIFGTGAQALSHSTLFLRLYPSLSRATFIIRSSTSRSTALQAELRALFPEVTITLATHSSASSSGLDELVGQADIIVTTTSSTVPLFNSSPTSPIPKEGARVILIGSYKPSMHEVDGDLVRRSGIVVDSKEACMREAGELIDAKVGEDEMVELGEAFGDETVRQRVVQKSSGEDGVILFKSVGLGIQDVSIAKLVLDEAERRDIGCIVDDYD</sequence>
<evidence type="ECO:0000313" key="3">
    <source>
        <dbReference type="Proteomes" id="UP001388673"/>
    </source>
</evidence>
<comment type="similarity">
    <text evidence="1">Belongs to the ornithine cyclodeaminase/mu-crystallin family.</text>
</comment>
<reference evidence="2 3" key="1">
    <citation type="journal article" date="2024" name="bioRxiv">
        <title>Comparative genomics of Cryptococcus and Kwoniella reveals pathogenesis evolution and contrasting karyotype dynamics via intercentromeric recombination or chromosome fusion.</title>
        <authorList>
            <person name="Coelho M.A."/>
            <person name="David-Palma M."/>
            <person name="Shea T."/>
            <person name="Bowers K."/>
            <person name="McGinley-Smith S."/>
            <person name="Mohammad A.W."/>
            <person name="Gnirke A."/>
            <person name="Yurkov A.M."/>
            <person name="Nowrousian M."/>
            <person name="Sun S."/>
            <person name="Cuomo C.A."/>
            <person name="Heitman J."/>
        </authorList>
    </citation>
    <scope>NUCLEOTIDE SEQUENCE [LARGE SCALE GENOMIC DNA]</scope>
    <source>
        <strain evidence="2 3">CBS 13917</strain>
    </source>
</reference>
<dbReference type="GeneID" id="92183401"/>
<dbReference type="SUPFAM" id="SSF51735">
    <property type="entry name" value="NAD(P)-binding Rossmann-fold domains"/>
    <property type="match status" value="1"/>
</dbReference>
<dbReference type="GO" id="GO:0005737">
    <property type="term" value="C:cytoplasm"/>
    <property type="evidence" value="ECO:0007669"/>
    <property type="project" value="TreeGrafter"/>
</dbReference>
<dbReference type="EMBL" id="JBCAWK010000012">
    <property type="protein sequence ID" value="KAK8845430.1"/>
    <property type="molecule type" value="Genomic_DNA"/>
</dbReference>
<dbReference type="Gene3D" id="3.40.50.720">
    <property type="entry name" value="NAD(P)-binding Rossmann-like Domain"/>
    <property type="match status" value="1"/>
</dbReference>
<gene>
    <name evidence="2" type="ORF">IAR55_006143</name>
</gene>
<organism evidence="2 3">
    <name type="scientific">Kwoniella newhampshirensis</name>
    <dbReference type="NCBI Taxonomy" id="1651941"/>
    <lineage>
        <taxon>Eukaryota</taxon>
        <taxon>Fungi</taxon>
        <taxon>Dikarya</taxon>
        <taxon>Basidiomycota</taxon>
        <taxon>Agaricomycotina</taxon>
        <taxon>Tremellomycetes</taxon>
        <taxon>Tremellales</taxon>
        <taxon>Cryptococcaceae</taxon>
        <taxon>Kwoniella</taxon>
    </lineage>
</organism>
<name>A0AAW0YFC9_9TREE</name>
<dbReference type="KEGG" id="kne:92183401"/>
<dbReference type="PANTHER" id="PTHR13812">
    <property type="entry name" value="KETIMINE REDUCTASE MU-CRYSTALLIN"/>
    <property type="match status" value="1"/>
</dbReference>
<dbReference type="Proteomes" id="UP001388673">
    <property type="component" value="Unassembled WGS sequence"/>
</dbReference>
<dbReference type="Pfam" id="PF02423">
    <property type="entry name" value="OCD_Mu_crystall"/>
    <property type="match status" value="1"/>
</dbReference>
<protein>
    <recommendedName>
        <fullName evidence="4">Ornithine cyclodeaminase</fullName>
    </recommendedName>
</protein>
<dbReference type="Gene3D" id="3.30.1780.10">
    <property type="entry name" value="ornithine cyclodeaminase, domain 1"/>
    <property type="match status" value="1"/>
</dbReference>
<evidence type="ECO:0008006" key="4">
    <source>
        <dbReference type="Google" id="ProtNLM"/>
    </source>
</evidence>
<keyword evidence="3" id="KW-1185">Reference proteome</keyword>
<accession>A0AAW0YFC9</accession>
<comment type="caution">
    <text evidence="2">The sequence shown here is derived from an EMBL/GenBank/DDBJ whole genome shotgun (WGS) entry which is preliminary data.</text>
</comment>
<dbReference type="InterPro" id="IPR023401">
    <property type="entry name" value="ODC_N"/>
</dbReference>
<dbReference type="InterPro" id="IPR036291">
    <property type="entry name" value="NAD(P)-bd_dom_sf"/>
</dbReference>
<dbReference type="InterPro" id="IPR003462">
    <property type="entry name" value="ODC_Mu_crystall"/>
</dbReference>
<dbReference type="AlphaFoldDB" id="A0AAW0YFC9"/>